<dbReference type="AlphaFoldDB" id="A0A0D0CRC2"/>
<accession>A0A0D0CRC2</accession>
<sequence length="102" mass="11294">MDLLHYLLECPAVVNEGSICTLFRFINTAFSLKDYIPLTQSSKYTAHEVPMLLSPAIQQFLSAGCHLTGAEVQDEWMLLKEVIWSGAVPMCLDTSSVSEQLG</sequence>
<dbReference type="HOGENOM" id="CLU_2278345_0_0_1"/>
<reference evidence="1 2" key="1">
    <citation type="submission" date="2014-04" db="EMBL/GenBank/DDBJ databases">
        <authorList>
            <consortium name="DOE Joint Genome Institute"/>
            <person name="Kuo A."/>
            <person name="Kohler A."/>
            <person name="Jargeat P."/>
            <person name="Nagy L.G."/>
            <person name="Floudas D."/>
            <person name="Copeland A."/>
            <person name="Barry K.W."/>
            <person name="Cichocki N."/>
            <person name="Veneault-Fourrey C."/>
            <person name="LaButti K."/>
            <person name="Lindquist E.A."/>
            <person name="Lipzen A."/>
            <person name="Lundell T."/>
            <person name="Morin E."/>
            <person name="Murat C."/>
            <person name="Sun H."/>
            <person name="Tunlid A."/>
            <person name="Henrissat B."/>
            <person name="Grigoriev I.V."/>
            <person name="Hibbett D.S."/>
            <person name="Martin F."/>
            <person name="Nordberg H.P."/>
            <person name="Cantor M.N."/>
            <person name="Hua S.X."/>
        </authorList>
    </citation>
    <scope>NUCLEOTIDE SEQUENCE [LARGE SCALE GENOMIC DNA]</scope>
    <source>
        <strain evidence="1 2">Ve08.2h10</strain>
    </source>
</reference>
<keyword evidence="2" id="KW-1185">Reference proteome</keyword>
<proteinExistence type="predicted"/>
<protein>
    <submittedName>
        <fullName evidence="1">Uncharacterized protein</fullName>
    </submittedName>
</protein>
<dbReference type="Proteomes" id="UP000054538">
    <property type="component" value="Unassembled WGS sequence"/>
</dbReference>
<evidence type="ECO:0000313" key="2">
    <source>
        <dbReference type="Proteomes" id="UP000054538"/>
    </source>
</evidence>
<reference evidence="2" key="2">
    <citation type="submission" date="2015-01" db="EMBL/GenBank/DDBJ databases">
        <title>Evolutionary Origins and Diversification of the Mycorrhizal Mutualists.</title>
        <authorList>
            <consortium name="DOE Joint Genome Institute"/>
            <consortium name="Mycorrhizal Genomics Consortium"/>
            <person name="Kohler A."/>
            <person name="Kuo A."/>
            <person name="Nagy L.G."/>
            <person name="Floudas D."/>
            <person name="Copeland A."/>
            <person name="Barry K.W."/>
            <person name="Cichocki N."/>
            <person name="Veneault-Fourrey C."/>
            <person name="LaButti K."/>
            <person name="Lindquist E.A."/>
            <person name="Lipzen A."/>
            <person name="Lundell T."/>
            <person name="Morin E."/>
            <person name="Murat C."/>
            <person name="Riley R."/>
            <person name="Ohm R."/>
            <person name="Sun H."/>
            <person name="Tunlid A."/>
            <person name="Henrissat B."/>
            <person name="Grigoriev I.V."/>
            <person name="Hibbett D.S."/>
            <person name="Martin F."/>
        </authorList>
    </citation>
    <scope>NUCLEOTIDE SEQUENCE [LARGE SCALE GENOMIC DNA]</scope>
    <source>
        <strain evidence="2">Ve08.2h10</strain>
    </source>
</reference>
<dbReference type="EMBL" id="KN826796">
    <property type="protein sequence ID" value="KIK77893.1"/>
    <property type="molecule type" value="Genomic_DNA"/>
</dbReference>
<dbReference type="InParanoid" id="A0A0D0CRC2"/>
<name>A0A0D0CRC2_9AGAM</name>
<gene>
    <name evidence="1" type="ORF">PAXRUDRAFT_36728</name>
</gene>
<dbReference type="OrthoDB" id="2639189at2759"/>
<evidence type="ECO:0000313" key="1">
    <source>
        <dbReference type="EMBL" id="KIK77893.1"/>
    </source>
</evidence>
<organism evidence="1 2">
    <name type="scientific">Paxillus rubicundulus Ve08.2h10</name>
    <dbReference type="NCBI Taxonomy" id="930991"/>
    <lineage>
        <taxon>Eukaryota</taxon>
        <taxon>Fungi</taxon>
        <taxon>Dikarya</taxon>
        <taxon>Basidiomycota</taxon>
        <taxon>Agaricomycotina</taxon>
        <taxon>Agaricomycetes</taxon>
        <taxon>Agaricomycetidae</taxon>
        <taxon>Boletales</taxon>
        <taxon>Paxilineae</taxon>
        <taxon>Paxillaceae</taxon>
        <taxon>Paxillus</taxon>
    </lineage>
</organism>